<dbReference type="PANTHER" id="PTHR34846">
    <property type="entry name" value="4-CARBOXYMUCONOLACTONE DECARBOXYLASE FAMILY PROTEIN (AFU_ORTHOLOGUE AFUA_6G11590)"/>
    <property type="match status" value="1"/>
</dbReference>
<dbReference type="PANTHER" id="PTHR34846:SF10">
    <property type="entry name" value="CYTOPLASMIC PROTEIN"/>
    <property type="match status" value="1"/>
</dbReference>
<gene>
    <name evidence="1" type="ORF">SAMN02745912_03125</name>
</gene>
<sequence>MENKLKNPELFTEKELIALEFAEVMTTDSNNVSDDLYNDMKKYFDDGEIVEIACVVGIFNYFNKFNNALKTDITK</sequence>
<accession>A0A1M6RZ31</accession>
<dbReference type="AlphaFoldDB" id="A0A1M6RZ31"/>
<dbReference type="OrthoDB" id="1955123at2"/>
<proteinExistence type="predicted"/>
<dbReference type="STRING" id="1121301.SAMN02745912_03125"/>
<name>A0A1M6RZ31_PARC5</name>
<evidence type="ECO:0000313" key="1">
    <source>
        <dbReference type="EMBL" id="SHK37764.1"/>
    </source>
</evidence>
<dbReference type="Proteomes" id="UP000184465">
    <property type="component" value="Unassembled WGS sequence"/>
</dbReference>
<dbReference type="Gene3D" id="1.20.1290.10">
    <property type="entry name" value="AhpD-like"/>
    <property type="match status" value="1"/>
</dbReference>
<keyword evidence="2" id="KW-1185">Reference proteome</keyword>
<dbReference type="RefSeq" id="WP_073152131.1">
    <property type="nucleotide sequence ID" value="NZ_FRAG01000052.1"/>
</dbReference>
<evidence type="ECO:0000313" key="2">
    <source>
        <dbReference type="Proteomes" id="UP000184465"/>
    </source>
</evidence>
<organism evidence="1 2">
    <name type="scientific">Paramaledivibacter caminithermalis (strain DSM 15212 / CIP 107654 / DViRD3)</name>
    <name type="common">Clostridium caminithermale</name>
    <dbReference type="NCBI Taxonomy" id="1121301"/>
    <lineage>
        <taxon>Bacteria</taxon>
        <taxon>Bacillati</taxon>
        <taxon>Bacillota</taxon>
        <taxon>Clostridia</taxon>
        <taxon>Peptostreptococcales</taxon>
        <taxon>Caminicellaceae</taxon>
        <taxon>Paramaledivibacter</taxon>
    </lineage>
</organism>
<dbReference type="SUPFAM" id="SSF69118">
    <property type="entry name" value="AhpD-like"/>
    <property type="match status" value="1"/>
</dbReference>
<evidence type="ECO:0008006" key="3">
    <source>
        <dbReference type="Google" id="ProtNLM"/>
    </source>
</evidence>
<dbReference type="InterPro" id="IPR029032">
    <property type="entry name" value="AhpD-like"/>
</dbReference>
<dbReference type="EMBL" id="FRAG01000052">
    <property type="protein sequence ID" value="SHK37764.1"/>
    <property type="molecule type" value="Genomic_DNA"/>
</dbReference>
<reference evidence="1 2" key="1">
    <citation type="submission" date="2016-11" db="EMBL/GenBank/DDBJ databases">
        <authorList>
            <person name="Jaros S."/>
            <person name="Januszkiewicz K."/>
            <person name="Wedrychowicz H."/>
        </authorList>
    </citation>
    <scope>NUCLEOTIDE SEQUENCE [LARGE SCALE GENOMIC DNA]</scope>
    <source>
        <strain evidence="1 2">DSM 15212</strain>
    </source>
</reference>
<protein>
    <recommendedName>
        <fullName evidence="3">Carboxymuconolactone decarboxylase family protein</fullName>
    </recommendedName>
</protein>